<dbReference type="Pfam" id="PF01734">
    <property type="entry name" value="Patatin"/>
    <property type="match status" value="1"/>
</dbReference>
<dbReference type="Gene3D" id="3.40.1090.10">
    <property type="entry name" value="Cytosolic phospholipase A2 catalytic domain"/>
    <property type="match status" value="2"/>
</dbReference>
<evidence type="ECO:0000256" key="3">
    <source>
        <dbReference type="ARBA" id="ARBA00023098"/>
    </source>
</evidence>
<feature type="short sequence motif" description="GXSXG" evidence="4">
    <location>
        <begin position="52"/>
        <end position="56"/>
    </location>
</feature>
<dbReference type="CDD" id="cd07209">
    <property type="entry name" value="Pat_hypo_Ecoli_Z1214_like"/>
    <property type="match status" value="1"/>
</dbReference>
<evidence type="ECO:0000259" key="5">
    <source>
        <dbReference type="PROSITE" id="PS51635"/>
    </source>
</evidence>
<dbReference type="GO" id="GO:0016787">
    <property type="term" value="F:hydrolase activity"/>
    <property type="evidence" value="ECO:0007669"/>
    <property type="project" value="UniProtKB-UniRule"/>
</dbReference>
<proteinExistence type="predicted"/>
<sequence length="386" mass="43714">MSDPTNVPSRRARPDFERIALLLQGGGALGAYQGGVYQALAEADLHPDWVAGISIGAINSAIIAGNPPERRVERLRQFWETVSQPPMGIPYMASLEIKNDMTRQMINQWRAMGALLWGAPDFFKPRVPPPIFLPVSSPGALSFYDVSPLDSLLQRLVDFDLLNSGSTRISVGATHIKSGNFVYFDSLKHKIAPAHIIASGSLPPGFPATEIDGEHYWDGGVVSNTPLQWVFDERPRRDTLAFQIDLWSARGELPRDMVEVDVRLKDIRYSSRTRMGTDQFRRNQKMRRAVAKLLDDLPEALRQTPEAELLAQEADDKVYNIIHLIYHAKNYEGSSKDYEFSRRTMEEHWKTGYSDMIRTLRYPEVLQRPRSIDGVFTFDLAEQPLE</sequence>
<gene>
    <name evidence="6" type="ORF">SAMN02745126_02426</name>
</gene>
<evidence type="ECO:0000313" key="7">
    <source>
        <dbReference type="Proteomes" id="UP000190092"/>
    </source>
</evidence>
<evidence type="ECO:0000256" key="2">
    <source>
        <dbReference type="ARBA" id="ARBA00022963"/>
    </source>
</evidence>
<dbReference type="RefSeq" id="WP_085934114.1">
    <property type="nucleotide sequence ID" value="NZ_FUWJ01000002.1"/>
</dbReference>
<dbReference type="Proteomes" id="UP000190092">
    <property type="component" value="Unassembled WGS sequence"/>
</dbReference>
<feature type="active site" description="Nucleophile" evidence="4">
    <location>
        <position position="54"/>
    </location>
</feature>
<protein>
    <submittedName>
        <fullName evidence="6">NTE family protein</fullName>
    </submittedName>
</protein>
<keyword evidence="2 4" id="KW-0442">Lipid degradation</keyword>
<keyword evidence="1 4" id="KW-0378">Hydrolase</keyword>
<evidence type="ECO:0000313" key="6">
    <source>
        <dbReference type="EMBL" id="SJZ82112.1"/>
    </source>
</evidence>
<dbReference type="InterPro" id="IPR016035">
    <property type="entry name" value="Acyl_Trfase/lysoPLipase"/>
</dbReference>
<keyword evidence="3 4" id="KW-0443">Lipid metabolism</keyword>
<dbReference type="OrthoDB" id="9807112at2"/>
<dbReference type="STRING" id="225324.SAMN02745126_02426"/>
<dbReference type="AlphaFoldDB" id="A0A1T4NSJ9"/>
<evidence type="ECO:0000256" key="4">
    <source>
        <dbReference type="PROSITE-ProRule" id="PRU01161"/>
    </source>
</evidence>
<dbReference type="PANTHER" id="PTHR14226:SF57">
    <property type="entry name" value="BLR7027 PROTEIN"/>
    <property type="match status" value="1"/>
</dbReference>
<name>A0A1T4NSJ9_9HYPH</name>
<dbReference type="InterPro" id="IPR050301">
    <property type="entry name" value="NTE"/>
</dbReference>
<dbReference type="GO" id="GO:0016042">
    <property type="term" value="P:lipid catabolic process"/>
    <property type="evidence" value="ECO:0007669"/>
    <property type="project" value="UniProtKB-UniRule"/>
</dbReference>
<feature type="active site" description="Proton acceptor" evidence="4">
    <location>
        <position position="218"/>
    </location>
</feature>
<feature type="domain" description="PNPLA" evidence="5">
    <location>
        <begin position="21"/>
        <end position="231"/>
    </location>
</feature>
<feature type="short sequence motif" description="GXGXXG" evidence="4">
    <location>
        <begin position="25"/>
        <end position="30"/>
    </location>
</feature>
<dbReference type="PROSITE" id="PS51635">
    <property type="entry name" value="PNPLA"/>
    <property type="match status" value="1"/>
</dbReference>
<reference evidence="7" key="1">
    <citation type="submission" date="2017-02" db="EMBL/GenBank/DDBJ databases">
        <authorList>
            <person name="Varghese N."/>
            <person name="Submissions S."/>
        </authorList>
    </citation>
    <scope>NUCLEOTIDE SEQUENCE [LARGE SCALE GENOMIC DNA]</scope>
    <source>
        <strain evidence="7">ATCC 27094</strain>
    </source>
</reference>
<evidence type="ECO:0000256" key="1">
    <source>
        <dbReference type="ARBA" id="ARBA00022801"/>
    </source>
</evidence>
<keyword evidence="7" id="KW-1185">Reference proteome</keyword>
<dbReference type="PANTHER" id="PTHR14226">
    <property type="entry name" value="NEUROPATHY TARGET ESTERASE/SWISS CHEESE D.MELANOGASTER"/>
    <property type="match status" value="1"/>
</dbReference>
<dbReference type="Pfam" id="PF12536">
    <property type="entry name" value="DUF3734"/>
    <property type="match status" value="1"/>
</dbReference>
<dbReference type="InterPro" id="IPR021095">
    <property type="entry name" value="DUF3734"/>
</dbReference>
<dbReference type="EMBL" id="FUWJ01000002">
    <property type="protein sequence ID" value="SJZ82112.1"/>
    <property type="molecule type" value="Genomic_DNA"/>
</dbReference>
<accession>A0A1T4NSJ9</accession>
<dbReference type="InterPro" id="IPR002641">
    <property type="entry name" value="PNPLA_dom"/>
</dbReference>
<organism evidence="6 7">
    <name type="scientific">Enhydrobacter aerosaccus</name>
    <dbReference type="NCBI Taxonomy" id="225324"/>
    <lineage>
        <taxon>Bacteria</taxon>
        <taxon>Pseudomonadati</taxon>
        <taxon>Pseudomonadota</taxon>
        <taxon>Alphaproteobacteria</taxon>
        <taxon>Hyphomicrobiales</taxon>
        <taxon>Enhydrobacter</taxon>
    </lineage>
</organism>
<dbReference type="SUPFAM" id="SSF52151">
    <property type="entry name" value="FabD/lysophospholipase-like"/>
    <property type="match status" value="1"/>
</dbReference>
<feature type="short sequence motif" description="DGA/G" evidence="4">
    <location>
        <begin position="218"/>
        <end position="220"/>
    </location>
</feature>